<reference evidence="5" key="1">
    <citation type="submission" date="2018-09" db="EMBL/GenBank/DDBJ databases">
        <title>Acidovorax cavernicola nov. sp. isolated from Gruta de las Maravillas (Aracena, Spain).</title>
        <authorList>
            <person name="Jurado V."/>
            <person name="Gutierrez-Patricio S."/>
            <person name="Gonzalez-Pimentel J.L."/>
            <person name="Miller A.Z."/>
            <person name="Laiz L."/>
            <person name="Saiz-Jimenez C."/>
        </authorList>
    </citation>
    <scope>NUCLEOTIDE SEQUENCE [LARGE SCALE GENOMIC DNA]</scope>
    <source>
        <strain evidence="5">1011MAR3C25</strain>
    </source>
</reference>
<comment type="caution">
    <text evidence="4">The sequence shown here is derived from an EMBL/GenBank/DDBJ whole genome shotgun (WGS) entry which is preliminary data.</text>
</comment>
<comment type="similarity">
    <text evidence="1">Belongs to the FAH family.</text>
</comment>
<feature type="domain" description="Fumarylacetoacetase-like C-terminal" evidence="3">
    <location>
        <begin position="23"/>
        <end position="81"/>
    </location>
</feature>
<dbReference type="PANTHER" id="PTHR42796">
    <property type="entry name" value="FUMARYLACETOACETATE HYDROLASE DOMAIN-CONTAINING PROTEIN 2A-RELATED"/>
    <property type="match status" value="1"/>
</dbReference>
<dbReference type="Proteomes" id="UP000284202">
    <property type="component" value="Unassembled WGS sequence"/>
</dbReference>
<accession>A0A418SMG5</accession>
<protein>
    <recommendedName>
        <fullName evidence="3">Fumarylacetoacetase-like C-terminal domain-containing protein</fullName>
    </recommendedName>
</protein>
<organism evidence="4 5">
    <name type="scientific">Paracoccus onubensis</name>
    <dbReference type="NCBI Taxonomy" id="1675788"/>
    <lineage>
        <taxon>Bacteria</taxon>
        <taxon>Pseudomonadati</taxon>
        <taxon>Pseudomonadota</taxon>
        <taxon>Alphaproteobacteria</taxon>
        <taxon>Rhodobacterales</taxon>
        <taxon>Paracoccaceae</taxon>
        <taxon>Paracoccus</taxon>
    </lineage>
</organism>
<sequence>MAPPIPRRDVTPHAPIPDPEKYLAIGLNYADHGAEASKPGMETPEYQIWFNGQASCIIGPYSDIVAPEVSDKMDDEDELVV</sequence>
<dbReference type="Pfam" id="PF01557">
    <property type="entry name" value="FAA_hydrolase"/>
    <property type="match status" value="1"/>
</dbReference>
<dbReference type="InterPro" id="IPR011234">
    <property type="entry name" value="Fumarylacetoacetase-like_C"/>
</dbReference>
<dbReference type="GO" id="GO:0044281">
    <property type="term" value="P:small molecule metabolic process"/>
    <property type="evidence" value="ECO:0007669"/>
    <property type="project" value="UniProtKB-ARBA"/>
</dbReference>
<dbReference type="OrthoDB" id="5197601at2"/>
<evidence type="ECO:0000313" key="4">
    <source>
        <dbReference type="EMBL" id="RJE82087.1"/>
    </source>
</evidence>
<dbReference type="PANTHER" id="PTHR42796:SF4">
    <property type="entry name" value="FUMARYLACETOACETATE HYDROLASE DOMAIN-CONTAINING PROTEIN 2A"/>
    <property type="match status" value="1"/>
</dbReference>
<proteinExistence type="inferred from homology"/>
<dbReference type="AlphaFoldDB" id="A0A418SMG5"/>
<dbReference type="InterPro" id="IPR036663">
    <property type="entry name" value="Fumarylacetoacetase_C_sf"/>
</dbReference>
<name>A0A418SMG5_9RHOB</name>
<gene>
    <name evidence="4" type="ORF">D3P04_21760</name>
</gene>
<dbReference type="InterPro" id="IPR051121">
    <property type="entry name" value="FAH"/>
</dbReference>
<dbReference type="GO" id="GO:0046872">
    <property type="term" value="F:metal ion binding"/>
    <property type="evidence" value="ECO:0007669"/>
    <property type="project" value="UniProtKB-KW"/>
</dbReference>
<evidence type="ECO:0000256" key="1">
    <source>
        <dbReference type="ARBA" id="ARBA00010211"/>
    </source>
</evidence>
<dbReference type="SUPFAM" id="SSF56529">
    <property type="entry name" value="FAH"/>
    <property type="match status" value="1"/>
</dbReference>
<dbReference type="GO" id="GO:0003824">
    <property type="term" value="F:catalytic activity"/>
    <property type="evidence" value="ECO:0007669"/>
    <property type="project" value="InterPro"/>
</dbReference>
<dbReference type="EMBL" id="QZCG01000020">
    <property type="protein sequence ID" value="RJE82087.1"/>
    <property type="molecule type" value="Genomic_DNA"/>
</dbReference>
<keyword evidence="5" id="KW-1185">Reference proteome</keyword>
<evidence type="ECO:0000313" key="5">
    <source>
        <dbReference type="Proteomes" id="UP000284202"/>
    </source>
</evidence>
<dbReference type="RefSeq" id="WP_119751979.1">
    <property type="nucleotide sequence ID" value="NZ_QZCG01000020.1"/>
</dbReference>
<keyword evidence="2" id="KW-0479">Metal-binding</keyword>
<evidence type="ECO:0000259" key="3">
    <source>
        <dbReference type="Pfam" id="PF01557"/>
    </source>
</evidence>
<evidence type="ECO:0000256" key="2">
    <source>
        <dbReference type="ARBA" id="ARBA00022723"/>
    </source>
</evidence>
<dbReference type="Gene3D" id="3.90.850.10">
    <property type="entry name" value="Fumarylacetoacetase-like, C-terminal domain"/>
    <property type="match status" value="1"/>
</dbReference>